<keyword evidence="3 8" id="KW-0444">Lipid biosynthesis</keyword>
<evidence type="ECO:0000256" key="9">
    <source>
        <dbReference type="PIRSR" id="PIRSR000094-2"/>
    </source>
</evidence>
<comment type="caution">
    <text evidence="11">The sequence shown here is derived from an EMBL/GenBank/DDBJ whole genome shotgun (WGS) entry which is preliminary data.</text>
</comment>
<keyword evidence="4" id="KW-0276">Fatty acid metabolism</keyword>
<keyword evidence="8 10" id="KW-0520">NAD</keyword>
<dbReference type="Gene3D" id="3.40.50.720">
    <property type="entry name" value="NAD(P)-binding Rossmann-like Domain"/>
    <property type="match status" value="1"/>
</dbReference>
<dbReference type="InterPro" id="IPR002347">
    <property type="entry name" value="SDR_fam"/>
</dbReference>
<keyword evidence="5 8" id="KW-0560">Oxidoreductase</keyword>
<dbReference type="GO" id="GO:0006633">
    <property type="term" value="P:fatty acid biosynthetic process"/>
    <property type="evidence" value="ECO:0007669"/>
    <property type="project" value="UniProtKB-KW"/>
</dbReference>
<dbReference type="RefSeq" id="WP_141634667.1">
    <property type="nucleotide sequence ID" value="NZ_VIGB01000003.1"/>
</dbReference>
<feature type="binding site" evidence="10">
    <location>
        <begin position="63"/>
        <end position="64"/>
    </location>
    <ligand>
        <name>NAD(+)</name>
        <dbReference type="ChEBI" id="CHEBI:57540"/>
    </ligand>
</feature>
<dbReference type="PIRSF" id="PIRSF000094">
    <property type="entry name" value="Enoyl-ACP_rdct"/>
    <property type="match status" value="1"/>
</dbReference>
<dbReference type="EC" id="1.3.1.9" evidence="8"/>
<evidence type="ECO:0000256" key="1">
    <source>
        <dbReference type="ARBA" id="ARBA00005189"/>
    </source>
</evidence>
<dbReference type="NCBIfam" id="NF005908">
    <property type="entry name" value="PRK07889.1"/>
    <property type="match status" value="1"/>
</dbReference>
<comment type="catalytic activity">
    <reaction evidence="8">
        <text>a 2,3-saturated acyl-[ACP] + NAD(+) = a (2E)-enoyl-[ACP] + NADH + H(+)</text>
        <dbReference type="Rhea" id="RHEA:10240"/>
        <dbReference type="Rhea" id="RHEA-COMP:9925"/>
        <dbReference type="Rhea" id="RHEA-COMP:9926"/>
        <dbReference type="ChEBI" id="CHEBI:15378"/>
        <dbReference type="ChEBI" id="CHEBI:57540"/>
        <dbReference type="ChEBI" id="CHEBI:57945"/>
        <dbReference type="ChEBI" id="CHEBI:78784"/>
        <dbReference type="ChEBI" id="CHEBI:78785"/>
        <dbReference type="EC" id="1.3.1.9"/>
    </reaction>
</comment>
<evidence type="ECO:0000256" key="6">
    <source>
        <dbReference type="ARBA" id="ARBA00023098"/>
    </source>
</evidence>
<evidence type="ECO:0000256" key="3">
    <source>
        <dbReference type="ARBA" id="ARBA00022516"/>
    </source>
</evidence>
<keyword evidence="6" id="KW-0443">Lipid metabolism</keyword>
<feature type="binding site" evidence="10">
    <location>
        <position position="160"/>
    </location>
    <ligand>
        <name>NAD(+)</name>
        <dbReference type="ChEBI" id="CHEBI:57540"/>
    </ligand>
</feature>
<proteinExistence type="inferred from homology"/>
<dbReference type="UniPathway" id="UPA00915"/>
<dbReference type="InterPro" id="IPR014358">
    <property type="entry name" value="Enoyl-ACP_Rdtase_NADH"/>
</dbReference>
<comment type="similarity">
    <text evidence="2 8">Belongs to the short-chain dehydrogenases/reductases (SDR) family. FabI subfamily.</text>
</comment>
<feature type="binding site" evidence="9">
    <location>
        <position position="94"/>
    </location>
    <ligand>
        <name>substrate</name>
    </ligand>
</feature>
<keyword evidence="12" id="KW-1185">Reference proteome</keyword>
<dbReference type="PANTHER" id="PTHR43159:SF2">
    <property type="entry name" value="ENOYL-[ACYL-CARRIER-PROTEIN] REDUCTASE [NADH], CHLOROPLASTIC"/>
    <property type="match status" value="1"/>
</dbReference>
<evidence type="ECO:0000256" key="8">
    <source>
        <dbReference type="PIRNR" id="PIRNR000094"/>
    </source>
</evidence>
<evidence type="ECO:0000256" key="7">
    <source>
        <dbReference type="ARBA" id="ARBA00023160"/>
    </source>
</evidence>
<dbReference type="PANTHER" id="PTHR43159">
    <property type="entry name" value="ENOYL-[ACYL-CARRIER-PROTEIN] REDUCTASE"/>
    <property type="match status" value="1"/>
</dbReference>
<comment type="pathway">
    <text evidence="1">Lipid metabolism.</text>
</comment>
<protein>
    <recommendedName>
        <fullName evidence="8">Enoyl-[acyl-carrier-protein] reductase [NADH]</fullName>
        <ecNumber evidence="8">1.3.1.9</ecNumber>
    </recommendedName>
</protein>
<dbReference type="OrthoDB" id="9803628at2"/>
<reference evidence="11 12" key="1">
    <citation type="submission" date="2019-06" db="EMBL/GenBank/DDBJ databases">
        <title>Description of Kitasatospora acidophila sp. nov. isolated from pine grove soil, and reclassification of Streptomyces novaecaesareae to Kitasatospora novaeceasareae comb. nov.</title>
        <authorList>
            <person name="Kim M.J."/>
        </authorList>
    </citation>
    <scope>NUCLEOTIDE SEQUENCE [LARGE SCALE GENOMIC DNA]</scope>
    <source>
        <strain evidence="11 12">MMS16-CNU292</strain>
    </source>
</reference>
<feature type="binding site" evidence="10">
    <location>
        <position position="13"/>
    </location>
    <ligand>
        <name>NAD(+)</name>
        <dbReference type="ChEBI" id="CHEBI:57540"/>
    </ligand>
</feature>
<evidence type="ECO:0000313" key="12">
    <source>
        <dbReference type="Proteomes" id="UP000319103"/>
    </source>
</evidence>
<name>A0A540W4Z4_9ACTN</name>
<sequence>MDLLKGKTILVTGVLTTNSIAFHTARVAQEQGAGLVLTGFGRMSLVERVARRLPQPVPVVELDVTDREQLASLAARVGEHTDRLDGVLHSVAFAPQAALGGGFMTAEWEDVAPAVQVSAYSLQAVTRAALPLLADGSGIVGLDFDASRAWYEYDWMGVAKAGLESCARYLASYLGERGIRVNLVAAGPLRTTAAASIGSGDFHEVVEWNQRAPLGWDGARFEPVARACVALLSDWFPATTGEIVHVDGGAHAIGDRPGAPKRAV</sequence>
<keyword evidence="7 8" id="KW-0275">Fatty acid biosynthesis</keyword>
<evidence type="ECO:0000256" key="5">
    <source>
        <dbReference type="ARBA" id="ARBA00023002"/>
    </source>
</evidence>
<gene>
    <name evidence="11" type="primary">fabI</name>
    <name evidence="11" type="ORF">E6W39_19895</name>
</gene>
<evidence type="ECO:0000256" key="4">
    <source>
        <dbReference type="ARBA" id="ARBA00022832"/>
    </source>
</evidence>
<dbReference type="Proteomes" id="UP000319103">
    <property type="component" value="Unassembled WGS sequence"/>
</dbReference>
<dbReference type="EMBL" id="VIGB01000003">
    <property type="protein sequence ID" value="TQF04076.1"/>
    <property type="molecule type" value="Genomic_DNA"/>
</dbReference>
<evidence type="ECO:0000256" key="10">
    <source>
        <dbReference type="PIRSR" id="PIRSR000094-3"/>
    </source>
</evidence>
<dbReference type="AlphaFoldDB" id="A0A540W4Z4"/>
<dbReference type="Pfam" id="PF13561">
    <property type="entry name" value="adh_short_C2"/>
    <property type="match status" value="1"/>
</dbReference>
<dbReference type="GO" id="GO:0004318">
    <property type="term" value="F:enoyl-[acyl-carrier-protein] reductase (NADH) activity"/>
    <property type="evidence" value="ECO:0007669"/>
    <property type="project" value="UniProtKB-EC"/>
</dbReference>
<feature type="binding site" evidence="10">
    <location>
        <begin position="19"/>
        <end position="20"/>
    </location>
    <ligand>
        <name>NAD(+)</name>
        <dbReference type="ChEBI" id="CHEBI:57540"/>
    </ligand>
</feature>
<dbReference type="SUPFAM" id="SSF51735">
    <property type="entry name" value="NAD(P)-binding Rossmann-fold domains"/>
    <property type="match status" value="1"/>
</dbReference>
<organism evidence="11 12">
    <name type="scientific">Kitasatospora acidiphila</name>
    <dbReference type="NCBI Taxonomy" id="2567942"/>
    <lineage>
        <taxon>Bacteria</taxon>
        <taxon>Bacillati</taxon>
        <taxon>Actinomycetota</taxon>
        <taxon>Actinomycetes</taxon>
        <taxon>Kitasatosporales</taxon>
        <taxon>Streptomycetaceae</taxon>
        <taxon>Kitasatospora</taxon>
    </lineage>
</organism>
<evidence type="ECO:0000313" key="11">
    <source>
        <dbReference type="EMBL" id="TQF04076.1"/>
    </source>
</evidence>
<dbReference type="InterPro" id="IPR036291">
    <property type="entry name" value="NAD(P)-bd_dom_sf"/>
</dbReference>
<accession>A0A540W4Z4</accession>
<feature type="binding site" evidence="10">
    <location>
        <position position="91"/>
    </location>
    <ligand>
        <name>NAD(+)</name>
        <dbReference type="ChEBI" id="CHEBI:57540"/>
    </ligand>
</feature>
<evidence type="ECO:0000256" key="2">
    <source>
        <dbReference type="ARBA" id="ARBA00009233"/>
    </source>
</evidence>